<dbReference type="PANTHER" id="PTHR43463:SF1">
    <property type="entry name" value="NICOTINATE-NUCLEOTIDE--DIMETHYLBENZIMIDAZOLE PHOSPHORIBOSYLTRANSFERASE"/>
    <property type="match status" value="1"/>
</dbReference>
<evidence type="ECO:0000313" key="11">
    <source>
        <dbReference type="Proteomes" id="UP000244162"/>
    </source>
</evidence>
<dbReference type="Pfam" id="PF02277">
    <property type="entry name" value="DBI_PRT"/>
    <property type="match status" value="1"/>
</dbReference>
<dbReference type="NCBIfam" id="TIGR03160">
    <property type="entry name" value="cobT_DBIPRT"/>
    <property type="match status" value="1"/>
</dbReference>
<protein>
    <recommendedName>
        <fullName evidence="4 9">Nicotinate-nucleotide--dimethylbenzimidazole phosphoribosyltransferase</fullName>
        <ecNumber evidence="3 9">2.4.2.21</ecNumber>
    </recommendedName>
</protein>
<comment type="caution">
    <text evidence="10">The sequence shown here is derived from an EMBL/GenBank/DDBJ whole genome shotgun (WGS) entry which is preliminary data.</text>
</comment>
<dbReference type="InterPro" id="IPR017846">
    <property type="entry name" value="Nict_dMeBzImd_PRibTrfase_bact"/>
</dbReference>
<dbReference type="UniPathway" id="UPA00061">
    <property type="reaction ID" value="UER00516"/>
</dbReference>
<name>A0A2T5G2C9_9SPHN</name>
<evidence type="ECO:0000313" key="10">
    <source>
        <dbReference type="EMBL" id="PTQ13261.1"/>
    </source>
</evidence>
<dbReference type="Gene3D" id="1.10.1610.10">
    <property type="match status" value="1"/>
</dbReference>
<dbReference type="EC" id="2.4.2.21" evidence="3 9"/>
<dbReference type="InterPro" id="IPR003200">
    <property type="entry name" value="Nict_dMeBzImd_PRibTrfase"/>
</dbReference>
<dbReference type="NCBIfam" id="NF000996">
    <property type="entry name" value="PRK00105.1"/>
    <property type="match status" value="1"/>
</dbReference>
<keyword evidence="6 10" id="KW-0328">Glycosyltransferase</keyword>
<keyword evidence="11" id="KW-1185">Reference proteome</keyword>
<gene>
    <name evidence="10" type="primary">cobT</name>
    <name evidence="10" type="ORF">CLG96_03865</name>
</gene>
<evidence type="ECO:0000256" key="5">
    <source>
        <dbReference type="ARBA" id="ARBA00022573"/>
    </source>
</evidence>
<dbReference type="CDD" id="cd02439">
    <property type="entry name" value="DMB-PRT_CobT"/>
    <property type="match status" value="1"/>
</dbReference>
<comment type="pathway">
    <text evidence="1">Nucleoside biosynthesis; alpha-ribazole biosynthesis; alpha-ribazole from 5,6-dimethylbenzimidazole: step 1/2.</text>
</comment>
<evidence type="ECO:0000256" key="4">
    <source>
        <dbReference type="ARBA" id="ARBA00015486"/>
    </source>
</evidence>
<dbReference type="GO" id="GO:0008939">
    <property type="term" value="F:nicotinate-nucleotide-dimethylbenzimidazole phosphoribosyltransferase activity"/>
    <property type="evidence" value="ECO:0007669"/>
    <property type="project" value="UniProtKB-UniRule"/>
</dbReference>
<evidence type="ECO:0000256" key="9">
    <source>
        <dbReference type="NCBIfam" id="TIGR03160"/>
    </source>
</evidence>
<dbReference type="AlphaFoldDB" id="A0A2T5G2C9"/>
<dbReference type="Proteomes" id="UP000244162">
    <property type="component" value="Unassembled WGS sequence"/>
</dbReference>
<dbReference type="Gene3D" id="3.40.50.10210">
    <property type="match status" value="1"/>
</dbReference>
<sequence length="339" mass="34700">MIDEETVWAHLDGLAKPRRSLGRLEALAVRLAIIQQRIDIAVRPRRMLLFAGDHGVVAQGVSAWPSAVTGLMVETIAAGRATSNALAAAHGCDLRLVDMGCAAPPPADPPSFYRAVRIADGTDDLSSGPAMTVEAFERAWAVGAEEARAAADAGCSLLIAGEMGIGNTTPAACLTALLAGAAIEEAVGRGAGADDAALDLKRRIVGEAVAAARPLLVGDPLGAIARVGGLEIAAMAGFFAEGAARGRTLLLDGYVATAAALIAERLRPGTARAMIAAHRSAEPGHRAALAALELEPLLEWDMRLGEGTGALVALPLLDSAAALLKDVARLSDLGVARED</sequence>
<accession>A0A2T5G2C9</accession>
<dbReference type="OrthoDB" id="9781491at2"/>
<proteinExistence type="inferred from homology"/>
<dbReference type="RefSeq" id="WP_107966495.1">
    <property type="nucleotide sequence ID" value="NZ_NWBU01000004.1"/>
</dbReference>
<dbReference type="EMBL" id="NWBU01000004">
    <property type="protein sequence ID" value="PTQ13261.1"/>
    <property type="molecule type" value="Genomic_DNA"/>
</dbReference>
<evidence type="ECO:0000256" key="3">
    <source>
        <dbReference type="ARBA" id="ARBA00011991"/>
    </source>
</evidence>
<dbReference type="InterPro" id="IPR036087">
    <property type="entry name" value="Nict_dMeBzImd_PRibTrfase_sf"/>
</dbReference>
<organism evidence="10 11">
    <name type="scientific">Sphingomonas oleivorans</name>
    <dbReference type="NCBI Taxonomy" id="1735121"/>
    <lineage>
        <taxon>Bacteria</taxon>
        <taxon>Pseudomonadati</taxon>
        <taxon>Pseudomonadota</taxon>
        <taxon>Alphaproteobacteria</taxon>
        <taxon>Sphingomonadales</taxon>
        <taxon>Sphingomonadaceae</taxon>
        <taxon>Sphingomonas</taxon>
    </lineage>
</organism>
<evidence type="ECO:0000256" key="2">
    <source>
        <dbReference type="ARBA" id="ARBA00007110"/>
    </source>
</evidence>
<comment type="similarity">
    <text evidence="2">Belongs to the CobT family.</text>
</comment>
<evidence type="ECO:0000256" key="7">
    <source>
        <dbReference type="ARBA" id="ARBA00022679"/>
    </source>
</evidence>
<evidence type="ECO:0000256" key="6">
    <source>
        <dbReference type="ARBA" id="ARBA00022676"/>
    </source>
</evidence>
<reference evidence="10 11" key="1">
    <citation type="submission" date="2017-09" db="EMBL/GenBank/DDBJ databases">
        <title>Sphingomonas panjinensis sp.nov., isolated from oil-contaminated soil.</title>
        <authorList>
            <person name="Wang L."/>
            <person name="Chen L."/>
        </authorList>
    </citation>
    <scope>NUCLEOTIDE SEQUENCE [LARGE SCALE GENOMIC DNA]</scope>
    <source>
        <strain evidence="10 11">FW-11</strain>
    </source>
</reference>
<dbReference type="SUPFAM" id="SSF52733">
    <property type="entry name" value="Nicotinate mononucleotide:5,6-dimethylbenzimidazole phosphoribosyltransferase (CobT)"/>
    <property type="match status" value="1"/>
</dbReference>
<evidence type="ECO:0000256" key="1">
    <source>
        <dbReference type="ARBA" id="ARBA00005049"/>
    </source>
</evidence>
<keyword evidence="5" id="KW-0169">Cobalamin biosynthesis</keyword>
<dbReference type="PANTHER" id="PTHR43463">
    <property type="entry name" value="NICOTINATE-NUCLEOTIDE--DIMETHYLBENZIMIDAZOLE PHOSPHORIBOSYLTRANSFERASE"/>
    <property type="match status" value="1"/>
</dbReference>
<keyword evidence="7 10" id="KW-0808">Transferase</keyword>
<dbReference type="GO" id="GO:0009236">
    <property type="term" value="P:cobalamin biosynthetic process"/>
    <property type="evidence" value="ECO:0007669"/>
    <property type="project" value="UniProtKB-UniRule"/>
</dbReference>
<evidence type="ECO:0000256" key="8">
    <source>
        <dbReference type="ARBA" id="ARBA00047340"/>
    </source>
</evidence>
<dbReference type="InterPro" id="IPR023195">
    <property type="entry name" value="Nict_dMeBzImd_PRibTrfase_N"/>
</dbReference>
<comment type="catalytic activity">
    <reaction evidence="8">
        <text>5,6-dimethylbenzimidazole + nicotinate beta-D-ribonucleotide = alpha-ribazole 5'-phosphate + nicotinate + H(+)</text>
        <dbReference type="Rhea" id="RHEA:11196"/>
        <dbReference type="ChEBI" id="CHEBI:15378"/>
        <dbReference type="ChEBI" id="CHEBI:15890"/>
        <dbReference type="ChEBI" id="CHEBI:32544"/>
        <dbReference type="ChEBI" id="CHEBI:57502"/>
        <dbReference type="ChEBI" id="CHEBI:57918"/>
        <dbReference type="EC" id="2.4.2.21"/>
    </reaction>
</comment>